<name>A0AAD9GRQ7_9STRA</name>
<keyword evidence="2" id="KW-1185">Reference proteome</keyword>
<evidence type="ECO:0000313" key="2">
    <source>
        <dbReference type="Proteomes" id="UP001259832"/>
    </source>
</evidence>
<organism evidence="1 2">
    <name type="scientific">Phytophthora citrophthora</name>
    <dbReference type="NCBI Taxonomy" id="4793"/>
    <lineage>
        <taxon>Eukaryota</taxon>
        <taxon>Sar</taxon>
        <taxon>Stramenopiles</taxon>
        <taxon>Oomycota</taxon>
        <taxon>Peronosporomycetes</taxon>
        <taxon>Peronosporales</taxon>
        <taxon>Peronosporaceae</taxon>
        <taxon>Phytophthora</taxon>
    </lineage>
</organism>
<dbReference type="EMBL" id="JASMQC010000008">
    <property type="protein sequence ID" value="KAK1943023.1"/>
    <property type="molecule type" value="Genomic_DNA"/>
</dbReference>
<dbReference type="Proteomes" id="UP001259832">
    <property type="component" value="Unassembled WGS sequence"/>
</dbReference>
<proteinExistence type="predicted"/>
<comment type="caution">
    <text evidence="1">The sequence shown here is derived from an EMBL/GenBank/DDBJ whole genome shotgun (WGS) entry which is preliminary data.</text>
</comment>
<dbReference type="AlphaFoldDB" id="A0AAD9GRQ7"/>
<sequence length="74" mass="8368">MSVFFSFFCLRHLTIRRRCCSRRNCSRMADSYSSVDEDAFFFCLAPPLVNGGACWTADGLETAETIEQGMNVVE</sequence>
<gene>
    <name evidence="1" type="ORF">P3T76_005660</name>
</gene>
<evidence type="ECO:0000313" key="1">
    <source>
        <dbReference type="EMBL" id="KAK1943023.1"/>
    </source>
</evidence>
<protein>
    <submittedName>
        <fullName evidence="1">Uncharacterized protein</fullName>
    </submittedName>
</protein>
<accession>A0AAD9GRQ7</accession>
<reference evidence="1" key="1">
    <citation type="submission" date="2023-08" db="EMBL/GenBank/DDBJ databases">
        <title>Reference Genome Resource for the Citrus Pathogen Phytophthora citrophthora.</title>
        <authorList>
            <person name="Moller H."/>
            <person name="Coetzee B."/>
            <person name="Rose L.J."/>
            <person name="Van Niekerk J.M."/>
        </authorList>
    </citation>
    <scope>NUCLEOTIDE SEQUENCE</scope>
    <source>
        <strain evidence="1">STE-U-9442</strain>
    </source>
</reference>